<dbReference type="GeneID" id="63749790"/>
<organism evidence="1 2">
    <name type="scientific">Aspergillus wentii DTO 134E9</name>
    <dbReference type="NCBI Taxonomy" id="1073089"/>
    <lineage>
        <taxon>Eukaryota</taxon>
        <taxon>Fungi</taxon>
        <taxon>Dikarya</taxon>
        <taxon>Ascomycota</taxon>
        <taxon>Pezizomycotina</taxon>
        <taxon>Eurotiomycetes</taxon>
        <taxon>Eurotiomycetidae</taxon>
        <taxon>Eurotiales</taxon>
        <taxon>Aspergillaceae</taxon>
        <taxon>Aspergillus</taxon>
        <taxon>Aspergillus subgen. Cremei</taxon>
    </lineage>
</organism>
<keyword evidence="2" id="KW-1185">Reference proteome</keyword>
<dbReference type="Proteomes" id="UP000184383">
    <property type="component" value="Unassembled WGS sequence"/>
</dbReference>
<evidence type="ECO:0000313" key="1">
    <source>
        <dbReference type="EMBL" id="OJJ40726.1"/>
    </source>
</evidence>
<dbReference type="VEuPathDB" id="FungiDB:ASPWEDRAFT_34192"/>
<reference evidence="2" key="1">
    <citation type="journal article" date="2017" name="Genome Biol.">
        <title>Comparative genomics reveals high biological diversity and specific adaptations in the industrially and medically important fungal genus Aspergillus.</title>
        <authorList>
            <person name="de Vries R.P."/>
            <person name="Riley R."/>
            <person name="Wiebenga A."/>
            <person name="Aguilar-Osorio G."/>
            <person name="Amillis S."/>
            <person name="Uchima C.A."/>
            <person name="Anderluh G."/>
            <person name="Asadollahi M."/>
            <person name="Askin M."/>
            <person name="Barry K."/>
            <person name="Battaglia E."/>
            <person name="Bayram O."/>
            <person name="Benocci T."/>
            <person name="Braus-Stromeyer S.A."/>
            <person name="Caldana C."/>
            <person name="Canovas D."/>
            <person name="Cerqueira G.C."/>
            <person name="Chen F."/>
            <person name="Chen W."/>
            <person name="Choi C."/>
            <person name="Clum A."/>
            <person name="Dos Santos R.A."/>
            <person name="Damasio A.R."/>
            <person name="Diallinas G."/>
            <person name="Emri T."/>
            <person name="Fekete E."/>
            <person name="Flipphi M."/>
            <person name="Freyberg S."/>
            <person name="Gallo A."/>
            <person name="Gournas C."/>
            <person name="Habgood R."/>
            <person name="Hainaut M."/>
            <person name="Harispe M.L."/>
            <person name="Henrissat B."/>
            <person name="Hilden K.S."/>
            <person name="Hope R."/>
            <person name="Hossain A."/>
            <person name="Karabika E."/>
            <person name="Karaffa L."/>
            <person name="Karanyi Z."/>
            <person name="Krasevec N."/>
            <person name="Kuo A."/>
            <person name="Kusch H."/>
            <person name="LaButti K."/>
            <person name="Lagendijk E.L."/>
            <person name="Lapidus A."/>
            <person name="Levasseur A."/>
            <person name="Lindquist E."/>
            <person name="Lipzen A."/>
            <person name="Logrieco A.F."/>
            <person name="MacCabe A."/>
            <person name="Maekelae M.R."/>
            <person name="Malavazi I."/>
            <person name="Melin P."/>
            <person name="Meyer V."/>
            <person name="Mielnichuk N."/>
            <person name="Miskei M."/>
            <person name="Molnar A.P."/>
            <person name="Mule G."/>
            <person name="Ngan C.Y."/>
            <person name="Orejas M."/>
            <person name="Orosz E."/>
            <person name="Ouedraogo J.P."/>
            <person name="Overkamp K.M."/>
            <person name="Park H.-S."/>
            <person name="Perrone G."/>
            <person name="Piumi F."/>
            <person name="Punt P.J."/>
            <person name="Ram A.F."/>
            <person name="Ramon A."/>
            <person name="Rauscher S."/>
            <person name="Record E."/>
            <person name="Riano-Pachon D.M."/>
            <person name="Robert V."/>
            <person name="Roehrig J."/>
            <person name="Ruller R."/>
            <person name="Salamov A."/>
            <person name="Salih N.S."/>
            <person name="Samson R.A."/>
            <person name="Sandor E."/>
            <person name="Sanguinetti M."/>
            <person name="Schuetze T."/>
            <person name="Sepcic K."/>
            <person name="Shelest E."/>
            <person name="Sherlock G."/>
            <person name="Sophianopoulou V."/>
            <person name="Squina F.M."/>
            <person name="Sun H."/>
            <person name="Susca A."/>
            <person name="Todd R.B."/>
            <person name="Tsang A."/>
            <person name="Unkles S.E."/>
            <person name="van de Wiele N."/>
            <person name="van Rossen-Uffink D."/>
            <person name="Oliveira J.V."/>
            <person name="Vesth T.C."/>
            <person name="Visser J."/>
            <person name="Yu J.-H."/>
            <person name="Zhou M."/>
            <person name="Andersen M.R."/>
            <person name="Archer D.B."/>
            <person name="Baker S.E."/>
            <person name="Benoit I."/>
            <person name="Brakhage A.A."/>
            <person name="Braus G.H."/>
            <person name="Fischer R."/>
            <person name="Frisvad J.C."/>
            <person name="Goldman G.H."/>
            <person name="Houbraken J."/>
            <person name="Oakley B."/>
            <person name="Pocsi I."/>
            <person name="Scazzocchio C."/>
            <person name="Seiboth B."/>
            <person name="vanKuyk P.A."/>
            <person name="Wortman J."/>
            <person name="Dyer P.S."/>
            <person name="Grigoriev I.V."/>
        </authorList>
    </citation>
    <scope>NUCLEOTIDE SEQUENCE [LARGE SCALE GENOMIC DNA]</scope>
    <source>
        <strain evidence="2">DTO 134E9</strain>
    </source>
</reference>
<dbReference type="AlphaFoldDB" id="A0A1L9S0M8"/>
<dbReference type="RefSeq" id="XP_040694402.1">
    <property type="nucleotide sequence ID" value="XM_040833942.1"/>
</dbReference>
<sequence>MPGSSTNARVSFPFLTVWRSTGVALLLSDPVVQHPVSITCRCRVLFDSDSPGEQLPMRKNTDDEGYVDFRIEYKNDVIIALPSLSIKSADG</sequence>
<protein>
    <submittedName>
        <fullName evidence="1">Uncharacterized protein</fullName>
    </submittedName>
</protein>
<accession>A0A1L9S0M8</accession>
<dbReference type="EMBL" id="KV878209">
    <property type="protein sequence ID" value="OJJ40726.1"/>
    <property type="molecule type" value="Genomic_DNA"/>
</dbReference>
<name>A0A1L9S0M8_ASPWE</name>
<evidence type="ECO:0000313" key="2">
    <source>
        <dbReference type="Proteomes" id="UP000184383"/>
    </source>
</evidence>
<proteinExistence type="predicted"/>
<gene>
    <name evidence="1" type="ORF">ASPWEDRAFT_34192</name>
</gene>